<organism evidence="3 4">
    <name type="scientific">Allotamlana fucoidanivorans</name>
    <dbReference type="NCBI Taxonomy" id="2583814"/>
    <lineage>
        <taxon>Bacteria</taxon>
        <taxon>Pseudomonadati</taxon>
        <taxon>Bacteroidota</taxon>
        <taxon>Flavobacteriia</taxon>
        <taxon>Flavobacteriales</taxon>
        <taxon>Flavobacteriaceae</taxon>
        <taxon>Allotamlana</taxon>
    </lineage>
</organism>
<dbReference type="RefSeq" id="WP_139694885.1">
    <property type="nucleotide sequence ID" value="NZ_CP074074.1"/>
</dbReference>
<keyword evidence="1" id="KW-0812">Transmembrane</keyword>
<comment type="caution">
    <text evidence="3">The sequence shown here is derived from an EMBL/GenBank/DDBJ whole genome shotgun (WGS) entry which is preliminary data.</text>
</comment>
<dbReference type="Proteomes" id="UP000308713">
    <property type="component" value="Unassembled WGS sequence"/>
</dbReference>
<dbReference type="EMBL" id="VDCS01000002">
    <property type="protein sequence ID" value="TNJ46514.1"/>
    <property type="molecule type" value="Genomic_DNA"/>
</dbReference>
<feature type="domain" description="CAAX prenyl protease 2/Lysostaphin resistance protein A-like" evidence="2">
    <location>
        <begin position="102"/>
        <end position="191"/>
    </location>
</feature>
<protein>
    <submittedName>
        <fullName evidence="3">CPBP family intramembrane metalloprotease</fullName>
    </submittedName>
</protein>
<keyword evidence="3" id="KW-0482">Metalloprotease</keyword>
<keyword evidence="1" id="KW-1133">Transmembrane helix</keyword>
<feature type="transmembrane region" description="Helical" evidence="1">
    <location>
        <begin position="159"/>
        <end position="176"/>
    </location>
</feature>
<dbReference type="GO" id="GO:0008237">
    <property type="term" value="F:metallopeptidase activity"/>
    <property type="evidence" value="ECO:0007669"/>
    <property type="project" value="UniProtKB-KW"/>
</dbReference>
<feature type="transmembrane region" description="Helical" evidence="1">
    <location>
        <begin position="32"/>
        <end position="49"/>
    </location>
</feature>
<keyword evidence="3" id="KW-0645">Protease</keyword>
<reference evidence="3 4" key="1">
    <citation type="submission" date="2019-05" db="EMBL/GenBank/DDBJ databases">
        <title>Tamlana fucoidanivorans sp. nov., isolated from the surface of algae collected from Fujian province in China.</title>
        <authorList>
            <person name="Li J."/>
        </authorList>
    </citation>
    <scope>NUCLEOTIDE SEQUENCE [LARGE SCALE GENOMIC DNA]</scope>
    <source>
        <strain evidence="3 4">CW2-9</strain>
    </source>
</reference>
<name>A0A5C4SQN9_9FLAO</name>
<dbReference type="GO" id="GO:0004175">
    <property type="term" value="F:endopeptidase activity"/>
    <property type="evidence" value="ECO:0007669"/>
    <property type="project" value="UniProtKB-ARBA"/>
</dbReference>
<evidence type="ECO:0000259" key="2">
    <source>
        <dbReference type="Pfam" id="PF02517"/>
    </source>
</evidence>
<sequence length="208" mass="24253">MKVRAYKVLEGLILFVVIPLSFMINYSIWLKLGLGVIGFLYVVYVLTVVEKLPLNISKHLNWHLFLKQTLIKFLLIALLTTFFIWFTNKELLFFVVLNKPKLWLMILFIYTVFSVYPQEILYRTFFFYRYETLVKSKIGFVLLNAALFTLGHLFFKNNLVLVLTFIGGLLFAGTYQKTRSTLLVSIEHTIYGCWLFTVGMGNILGFPS</sequence>
<dbReference type="GO" id="GO:0006508">
    <property type="term" value="P:proteolysis"/>
    <property type="evidence" value="ECO:0007669"/>
    <property type="project" value="UniProtKB-KW"/>
</dbReference>
<keyword evidence="1" id="KW-0472">Membrane</keyword>
<dbReference type="AlphaFoldDB" id="A0A5C4SQN9"/>
<proteinExistence type="predicted"/>
<feature type="transmembrane region" description="Helical" evidence="1">
    <location>
        <begin position="134"/>
        <end position="153"/>
    </location>
</feature>
<evidence type="ECO:0000313" key="4">
    <source>
        <dbReference type="Proteomes" id="UP000308713"/>
    </source>
</evidence>
<dbReference type="GO" id="GO:0080120">
    <property type="term" value="P:CAAX-box protein maturation"/>
    <property type="evidence" value="ECO:0007669"/>
    <property type="project" value="UniProtKB-ARBA"/>
</dbReference>
<keyword evidence="3" id="KW-0378">Hydrolase</keyword>
<feature type="transmembrane region" description="Helical" evidence="1">
    <location>
        <begin position="70"/>
        <end position="87"/>
    </location>
</feature>
<dbReference type="OrthoDB" id="9805801at2"/>
<accession>A0A5C4SQN9</accession>
<keyword evidence="4" id="KW-1185">Reference proteome</keyword>
<dbReference type="Pfam" id="PF02517">
    <property type="entry name" value="Rce1-like"/>
    <property type="match status" value="1"/>
</dbReference>
<feature type="transmembrane region" description="Helical" evidence="1">
    <location>
        <begin position="102"/>
        <end position="122"/>
    </location>
</feature>
<dbReference type="InterPro" id="IPR003675">
    <property type="entry name" value="Rce1/LyrA-like_dom"/>
</dbReference>
<evidence type="ECO:0000256" key="1">
    <source>
        <dbReference type="SAM" id="Phobius"/>
    </source>
</evidence>
<feature type="transmembrane region" description="Helical" evidence="1">
    <location>
        <begin position="188"/>
        <end position="206"/>
    </location>
</feature>
<feature type="transmembrane region" description="Helical" evidence="1">
    <location>
        <begin position="7"/>
        <end position="26"/>
    </location>
</feature>
<gene>
    <name evidence="3" type="ORF">FGF67_02480</name>
</gene>
<evidence type="ECO:0000313" key="3">
    <source>
        <dbReference type="EMBL" id="TNJ46514.1"/>
    </source>
</evidence>